<comment type="similarity">
    <text evidence="1">Belongs to the TMEM53 family.</text>
</comment>
<evidence type="ECO:0000256" key="7">
    <source>
        <dbReference type="SAM" id="MobiDB-lite"/>
    </source>
</evidence>
<dbReference type="InterPro" id="IPR029058">
    <property type="entry name" value="AB_hydrolase_fold"/>
</dbReference>
<evidence type="ECO:0000256" key="1">
    <source>
        <dbReference type="ARBA" id="ARBA00007387"/>
    </source>
</evidence>
<evidence type="ECO:0000256" key="3">
    <source>
        <dbReference type="ARBA" id="ARBA00022989"/>
    </source>
</evidence>
<protein>
    <recommendedName>
        <fullName evidence="11">Transmembrane protein 53</fullName>
    </recommendedName>
</protein>
<evidence type="ECO:0000256" key="6">
    <source>
        <dbReference type="ARBA" id="ARBA00034303"/>
    </source>
</evidence>
<reference evidence="10" key="1">
    <citation type="submission" date="2020-01" db="EMBL/GenBank/DDBJ databases">
        <title>Draft genome sequence of the Termite Coptotermes fromosanus.</title>
        <authorList>
            <person name="Itakura S."/>
            <person name="Yosikawa Y."/>
            <person name="Umezawa K."/>
        </authorList>
    </citation>
    <scope>NUCLEOTIDE SEQUENCE [LARGE SCALE GENOMIC DNA]</scope>
</reference>
<keyword evidence="3 8" id="KW-1133">Transmembrane helix</keyword>
<evidence type="ECO:0000256" key="2">
    <source>
        <dbReference type="ARBA" id="ARBA00022692"/>
    </source>
</evidence>
<dbReference type="OrthoDB" id="77878at2759"/>
<organism evidence="9 10">
    <name type="scientific">Coptotermes formosanus</name>
    <name type="common">Formosan subterranean termite</name>
    <dbReference type="NCBI Taxonomy" id="36987"/>
    <lineage>
        <taxon>Eukaryota</taxon>
        <taxon>Metazoa</taxon>
        <taxon>Ecdysozoa</taxon>
        <taxon>Arthropoda</taxon>
        <taxon>Hexapoda</taxon>
        <taxon>Insecta</taxon>
        <taxon>Pterygota</taxon>
        <taxon>Neoptera</taxon>
        <taxon>Polyneoptera</taxon>
        <taxon>Dictyoptera</taxon>
        <taxon>Blattodea</taxon>
        <taxon>Blattoidea</taxon>
        <taxon>Termitoidae</taxon>
        <taxon>Rhinotermitidae</taxon>
        <taxon>Coptotermes</taxon>
    </lineage>
</organism>
<accession>A0A6L2PAE1</accession>
<dbReference type="Pfam" id="PF05705">
    <property type="entry name" value="DUF829"/>
    <property type="match status" value="1"/>
</dbReference>
<dbReference type="InterPro" id="IPR008547">
    <property type="entry name" value="DUF829_TMEM53"/>
</dbReference>
<comment type="subcellular location">
    <subcellularLocation>
        <location evidence="6">Nucleus outer membrane</location>
        <topology evidence="6">Single-pass membrane protein</topology>
    </subcellularLocation>
</comment>
<name>A0A6L2PAE1_COPFO</name>
<keyword evidence="4 8" id="KW-0472">Membrane</keyword>
<proteinExistence type="inferred from homology"/>
<dbReference type="InParanoid" id="A0A6L2PAE1"/>
<comment type="caution">
    <text evidence="9">The sequence shown here is derived from an EMBL/GenBank/DDBJ whole genome shotgun (WGS) entry which is preliminary data.</text>
</comment>
<evidence type="ECO:0000313" key="9">
    <source>
        <dbReference type="EMBL" id="GFG29373.1"/>
    </source>
</evidence>
<dbReference type="PANTHER" id="PTHR12265:SF30">
    <property type="entry name" value="TRANSMEMBRANE PROTEIN 53"/>
    <property type="match status" value="1"/>
</dbReference>
<evidence type="ECO:0000256" key="4">
    <source>
        <dbReference type="ARBA" id="ARBA00023136"/>
    </source>
</evidence>
<dbReference type="EMBL" id="BLKM01000135">
    <property type="protein sequence ID" value="GFG29373.1"/>
    <property type="molecule type" value="Genomic_DNA"/>
</dbReference>
<keyword evidence="2 8" id="KW-0812">Transmembrane</keyword>
<dbReference type="Proteomes" id="UP000502823">
    <property type="component" value="Unassembled WGS sequence"/>
</dbReference>
<evidence type="ECO:0000313" key="10">
    <source>
        <dbReference type="Proteomes" id="UP000502823"/>
    </source>
</evidence>
<evidence type="ECO:0000256" key="8">
    <source>
        <dbReference type="SAM" id="Phobius"/>
    </source>
</evidence>
<dbReference type="FunCoup" id="A0A6L2PAE1">
    <property type="interactions" value="65"/>
</dbReference>
<dbReference type="PANTHER" id="PTHR12265">
    <property type="entry name" value="TRANSMEMBRANE PROTEIN 53"/>
    <property type="match status" value="1"/>
</dbReference>
<evidence type="ECO:0000256" key="5">
    <source>
        <dbReference type="ARBA" id="ARBA00023242"/>
    </source>
</evidence>
<evidence type="ECO:0008006" key="11">
    <source>
        <dbReference type="Google" id="ProtNLM"/>
    </source>
</evidence>
<dbReference type="GO" id="GO:0005640">
    <property type="term" value="C:nuclear outer membrane"/>
    <property type="evidence" value="ECO:0007669"/>
    <property type="project" value="UniProtKB-SubCell"/>
</dbReference>
<keyword evidence="5" id="KW-0539">Nucleus</keyword>
<dbReference type="AlphaFoldDB" id="A0A6L2PAE1"/>
<feature type="transmembrane region" description="Helical" evidence="8">
    <location>
        <begin position="164"/>
        <end position="188"/>
    </location>
</feature>
<sequence>MADDDMEYYIKFPSPTPKDSTPSSETEEFVFVYDEDKLPVVMLLGWAGCQDKYLSKYSAIYEERGCITIRYTAPVDCLFWRRGHLHHLGRRLVELITDMSLEEHPVFFHVFSNGGAFLYQHVSLAIQMREKPLKVKGVIFDSAPGKRRITSLFRALATIIGGPIYWRIPAALLVTTFLAVVWLFEVIARSLKEKKLFQTDPVDLAEEPVSWPQLFLYSTTDNLILYEDIEKFAERRRQRGVNVSAVRFDDSPHVKHLFVHREIYINTICSFLHSCLSELSDSPMGKFDEPKSETDSSATPSASPKHHMQEPTQPVKSD</sequence>
<keyword evidence="10" id="KW-1185">Reference proteome</keyword>
<feature type="region of interest" description="Disordered" evidence="7">
    <location>
        <begin position="282"/>
        <end position="318"/>
    </location>
</feature>
<dbReference type="Gene3D" id="3.40.50.1820">
    <property type="entry name" value="alpha/beta hydrolase"/>
    <property type="match status" value="1"/>
</dbReference>
<dbReference type="SUPFAM" id="SSF53474">
    <property type="entry name" value="alpha/beta-Hydrolases"/>
    <property type="match status" value="1"/>
</dbReference>
<gene>
    <name evidence="9" type="ORF">Cfor_06118</name>
</gene>